<keyword evidence="3 5" id="KW-0816">Tricarboxylic acid cycle</keyword>
<feature type="domain" description="Fumarase C C-terminal" evidence="7">
    <location>
        <begin position="417"/>
        <end position="469"/>
    </location>
</feature>
<feature type="active site" description="Proton donor/acceptor" evidence="5">
    <location>
        <position position="189"/>
    </location>
</feature>
<comment type="subcellular location">
    <subcellularLocation>
        <location evidence="5">Cytoplasm</location>
    </subcellularLocation>
</comment>
<dbReference type="RefSeq" id="WP_184675166.1">
    <property type="nucleotide sequence ID" value="NZ_JACHGY010000001.1"/>
</dbReference>
<dbReference type="GO" id="GO:0004333">
    <property type="term" value="F:fumarate hydratase activity"/>
    <property type="evidence" value="ECO:0007669"/>
    <property type="project" value="UniProtKB-UniRule"/>
</dbReference>
<gene>
    <name evidence="5" type="primary">fumC</name>
    <name evidence="8" type="ORF">HNQ40_000023</name>
</gene>
<dbReference type="AlphaFoldDB" id="A0A7X0H2S0"/>
<dbReference type="GO" id="GO:0006099">
    <property type="term" value="P:tricarboxylic acid cycle"/>
    <property type="evidence" value="ECO:0007669"/>
    <property type="project" value="UniProtKB-UniRule"/>
</dbReference>
<evidence type="ECO:0000259" key="7">
    <source>
        <dbReference type="Pfam" id="PF10415"/>
    </source>
</evidence>
<keyword evidence="9" id="KW-1185">Reference proteome</keyword>
<dbReference type="UniPathway" id="UPA00223">
    <property type="reaction ID" value="UER01007"/>
</dbReference>
<dbReference type="PANTHER" id="PTHR11444:SF22">
    <property type="entry name" value="FUMARATE HYDRATASE CLASS II"/>
    <property type="match status" value="1"/>
</dbReference>
<sequence>MATRIEKDSMGEMPVPADALYGASTARAVANFPIANRPLPPAVIHAFGHLKAACAEANKDLGKLDAKLADAIIAAADEVAQGMHDAHFPVDVYQTGSGTSTNMNANEVIAAVANEKLGLGATTKAEGGVHPNDHVNMGQSSNDTFPTAMCIGGGATIAGQLIPALTYLHEALQTKVDAYDKILKTGRTHLMDATPIRLGQVFAGYASAVSHGIHRAKHALSDMVANMPIGGTAVGTGINAHPEFAAKVCETLTQRLGFSSTPFKEASDRCEAQAAKDSFVHASGDLKTIAVSLSKIANDIRHLGSGPRCGIGELNLPAIQPGSSIMPGKVNPVICESVMQVCCRVIGNDATVTTAGLGGVGSIFELNVAMPVMIDAFLESVDLLANVSNVFVDKLLDGLEVNEERCTELLEASLMTITALAPEVGYDKCAALAKQAHKEGKTIKQLVGELNLMPEERLAELMDYDSMTRPG</sequence>
<comment type="subunit">
    <text evidence="5">Homotetramer.</text>
</comment>
<dbReference type="PANTHER" id="PTHR11444">
    <property type="entry name" value="ASPARTATEAMMONIA/ARGININOSUCCINATE/ADENYLOSUCCINATE LYASE"/>
    <property type="match status" value="1"/>
</dbReference>
<dbReference type="InterPro" id="IPR005677">
    <property type="entry name" value="Fum_hydII"/>
</dbReference>
<proteinExistence type="inferred from homology"/>
<keyword evidence="2 5" id="KW-0963">Cytoplasm</keyword>
<feature type="domain" description="Fumarate lyase N-terminal" evidence="6">
    <location>
        <begin position="11"/>
        <end position="347"/>
    </location>
</feature>
<dbReference type="EC" id="4.2.1.2" evidence="5"/>
<dbReference type="InterPro" id="IPR018951">
    <property type="entry name" value="Fumarase_C_C"/>
</dbReference>
<protein>
    <recommendedName>
        <fullName evidence="5">Fumarate hydratase class II</fullName>
        <shortName evidence="5">Fumarase C</shortName>
        <ecNumber evidence="5">4.2.1.2</ecNumber>
    </recommendedName>
    <alternativeName>
        <fullName evidence="5">Aerobic fumarase</fullName>
    </alternativeName>
    <alternativeName>
        <fullName evidence="5">Iron-independent fumarase</fullName>
    </alternativeName>
</protein>
<name>A0A7X0H2S0_9BACT</name>
<comment type="pathway">
    <text evidence="5">Carbohydrate metabolism; tricarboxylic acid cycle; (S)-malate from fumarate: step 1/1.</text>
</comment>
<feature type="binding site" description="in site B" evidence="5">
    <location>
        <begin position="130"/>
        <end position="133"/>
    </location>
    <ligand>
        <name>substrate</name>
    </ligand>
</feature>
<feature type="site" description="Important for catalytic activity" evidence="5">
    <location>
        <position position="336"/>
    </location>
</feature>
<evidence type="ECO:0000259" key="6">
    <source>
        <dbReference type="Pfam" id="PF00206"/>
    </source>
</evidence>
<feature type="binding site" evidence="5">
    <location>
        <position position="188"/>
    </location>
    <ligand>
        <name>substrate</name>
    </ligand>
</feature>
<keyword evidence="4 5" id="KW-0456">Lyase</keyword>
<dbReference type="Pfam" id="PF00206">
    <property type="entry name" value="Lyase_1"/>
    <property type="match status" value="1"/>
</dbReference>
<accession>A0A7X0H2S0</accession>
<evidence type="ECO:0000256" key="5">
    <source>
        <dbReference type="HAMAP-Rule" id="MF_00743"/>
    </source>
</evidence>
<dbReference type="InterPro" id="IPR008948">
    <property type="entry name" value="L-Aspartase-like"/>
</dbReference>
<feature type="binding site" evidence="5">
    <location>
        <position position="324"/>
    </location>
    <ligand>
        <name>substrate</name>
    </ligand>
</feature>
<dbReference type="FunFam" id="1.20.200.10:FF:000001">
    <property type="entry name" value="Fumarate hydratase, mitochondrial"/>
    <property type="match status" value="1"/>
</dbReference>
<feature type="active site" evidence="5">
    <location>
        <position position="323"/>
    </location>
</feature>
<dbReference type="Gene3D" id="1.20.200.10">
    <property type="entry name" value="Fumarase/aspartase (Central domain)"/>
    <property type="match status" value="1"/>
</dbReference>
<feature type="binding site" evidence="5">
    <location>
        <begin position="140"/>
        <end position="142"/>
    </location>
    <ligand>
        <name>substrate</name>
    </ligand>
</feature>
<dbReference type="GO" id="GO:0005737">
    <property type="term" value="C:cytoplasm"/>
    <property type="evidence" value="ECO:0007669"/>
    <property type="project" value="UniProtKB-SubCell"/>
</dbReference>
<dbReference type="InterPro" id="IPR022761">
    <property type="entry name" value="Fumarate_lyase_N"/>
</dbReference>
<dbReference type="Proteomes" id="UP000541810">
    <property type="component" value="Unassembled WGS sequence"/>
</dbReference>
<dbReference type="FunFam" id="1.10.275.10:FF:000001">
    <property type="entry name" value="Fumarate hydratase, mitochondrial"/>
    <property type="match status" value="1"/>
</dbReference>
<dbReference type="NCBIfam" id="NF008909">
    <property type="entry name" value="PRK12273.1"/>
    <property type="match status" value="1"/>
</dbReference>
<comment type="function">
    <text evidence="5">Involved in the TCA cycle. Catalyzes the stereospecific interconversion of fumarate to L-malate.</text>
</comment>
<evidence type="ECO:0000256" key="1">
    <source>
        <dbReference type="ARBA" id="ARBA00009084"/>
    </source>
</evidence>
<feature type="binding site" evidence="5">
    <location>
        <begin position="97"/>
        <end position="99"/>
    </location>
    <ligand>
        <name>substrate</name>
    </ligand>
</feature>
<feature type="binding site" evidence="5">
    <location>
        <begin position="329"/>
        <end position="331"/>
    </location>
    <ligand>
        <name>substrate</name>
    </ligand>
</feature>
<dbReference type="EMBL" id="JACHGY010000001">
    <property type="protein sequence ID" value="MBB6428217.1"/>
    <property type="molecule type" value="Genomic_DNA"/>
</dbReference>
<dbReference type="SUPFAM" id="SSF48557">
    <property type="entry name" value="L-aspartase-like"/>
    <property type="match status" value="1"/>
</dbReference>
<dbReference type="PROSITE" id="PS00163">
    <property type="entry name" value="FUMARATE_LYASES"/>
    <property type="match status" value="1"/>
</dbReference>
<dbReference type="Gene3D" id="1.10.275.10">
    <property type="entry name" value="Fumarase/aspartase (N-terminal domain)"/>
    <property type="match status" value="1"/>
</dbReference>
<organism evidence="8 9">
    <name type="scientific">Algisphaera agarilytica</name>
    <dbReference type="NCBI Taxonomy" id="1385975"/>
    <lineage>
        <taxon>Bacteria</taxon>
        <taxon>Pseudomonadati</taxon>
        <taxon>Planctomycetota</taxon>
        <taxon>Phycisphaerae</taxon>
        <taxon>Phycisphaerales</taxon>
        <taxon>Phycisphaeraceae</taxon>
        <taxon>Algisphaera</taxon>
    </lineage>
</organism>
<evidence type="ECO:0000313" key="9">
    <source>
        <dbReference type="Proteomes" id="UP000541810"/>
    </source>
</evidence>
<comment type="miscellaneous">
    <text evidence="5">There are 2 substrate-binding sites: the catalytic A site, and the non-catalytic B site that may play a role in the transfer of substrate or product between the active site and the solvent. Alternatively, the B site may bind allosteric effectors.</text>
</comment>
<dbReference type="Pfam" id="PF10415">
    <property type="entry name" value="FumaraseC_C"/>
    <property type="match status" value="1"/>
</dbReference>
<evidence type="ECO:0000313" key="8">
    <source>
        <dbReference type="EMBL" id="MBB6428217.1"/>
    </source>
</evidence>
<comment type="catalytic activity">
    <reaction evidence="5">
        <text>(S)-malate = fumarate + H2O</text>
        <dbReference type="Rhea" id="RHEA:12460"/>
        <dbReference type="ChEBI" id="CHEBI:15377"/>
        <dbReference type="ChEBI" id="CHEBI:15589"/>
        <dbReference type="ChEBI" id="CHEBI:29806"/>
        <dbReference type="EC" id="4.2.1.2"/>
    </reaction>
</comment>
<reference evidence="8 9" key="1">
    <citation type="submission" date="2020-08" db="EMBL/GenBank/DDBJ databases">
        <title>Genomic Encyclopedia of Type Strains, Phase IV (KMG-IV): sequencing the most valuable type-strain genomes for metagenomic binning, comparative biology and taxonomic classification.</title>
        <authorList>
            <person name="Goeker M."/>
        </authorList>
    </citation>
    <scope>NUCLEOTIDE SEQUENCE [LARGE SCALE GENOMIC DNA]</scope>
    <source>
        <strain evidence="8 9">DSM 103725</strain>
    </source>
</reference>
<evidence type="ECO:0000256" key="2">
    <source>
        <dbReference type="ARBA" id="ARBA00022490"/>
    </source>
</evidence>
<dbReference type="InterPro" id="IPR024083">
    <property type="entry name" value="Fumarase/histidase_N"/>
</dbReference>
<comment type="similarity">
    <text evidence="1 5">Belongs to the class-II fumarase/aspartase family. Fumarase subfamily.</text>
</comment>
<evidence type="ECO:0000256" key="3">
    <source>
        <dbReference type="ARBA" id="ARBA00022532"/>
    </source>
</evidence>
<evidence type="ECO:0000256" key="4">
    <source>
        <dbReference type="ARBA" id="ARBA00023239"/>
    </source>
</evidence>
<dbReference type="InterPro" id="IPR000362">
    <property type="entry name" value="Fumarate_lyase_fam"/>
</dbReference>
<dbReference type="FunFam" id="1.10.40.30:FF:000002">
    <property type="entry name" value="Fumarate hydratase class II"/>
    <property type="match status" value="1"/>
</dbReference>
<dbReference type="InterPro" id="IPR020557">
    <property type="entry name" value="Fumarate_lyase_CS"/>
</dbReference>
<dbReference type="HAMAP" id="MF_00743">
    <property type="entry name" value="FumaraseC"/>
    <property type="match status" value="1"/>
</dbReference>
<dbReference type="Gene3D" id="1.10.40.30">
    <property type="entry name" value="Fumarase/aspartase (C-terminal domain)"/>
    <property type="match status" value="1"/>
</dbReference>
<comment type="caution">
    <text evidence="8">The sequence shown here is derived from an EMBL/GenBank/DDBJ whole genome shotgun (WGS) entry which is preliminary data.</text>
</comment>
<dbReference type="GO" id="GO:0006106">
    <property type="term" value="P:fumarate metabolic process"/>
    <property type="evidence" value="ECO:0007669"/>
    <property type="project" value="InterPro"/>
</dbReference>
<dbReference type="PRINTS" id="PR00149">
    <property type="entry name" value="FUMRATELYASE"/>
</dbReference>